<dbReference type="OrthoDB" id="2865258at2759"/>
<dbReference type="Pfam" id="PF12689">
    <property type="entry name" value="Acid_PPase"/>
    <property type="match status" value="1"/>
</dbReference>
<dbReference type="InterPro" id="IPR010036">
    <property type="entry name" value="MDP_1_eu_arc"/>
</dbReference>
<dbReference type="PANTHER" id="PTHR17901">
    <property type="entry name" value="MAGNESIUM-DEPENDENT PHOSPHATASE 1 MDP1"/>
    <property type="match status" value="1"/>
</dbReference>
<dbReference type="NCBIfam" id="TIGR01685">
    <property type="entry name" value="MDP-1"/>
    <property type="match status" value="1"/>
</dbReference>
<evidence type="ECO:0008006" key="3">
    <source>
        <dbReference type="Google" id="ProtNLM"/>
    </source>
</evidence>
<dbReference type="InterPro" id="IPR010033">
    <property type="entry name" value="HAD_SF_ppase_IIIC"/>
</dbReference>
<dbReference type="InterPro" id="IPR036412">
    <property type="entry name" value="HAD-like_sf"/>
</dbReference>
<reference evidence="1 2" key="1">
    <citation type="submission" date="2020-04" db="EMBL/GenBank/DDBJ databases">
        <authorList>
            <person name="Alioto T."/>
            <person name="Alioto T."/>
            <person name="Gomez Garrido J."/>
        </authorList>
    </citation>
    <scope>NUCLEOTIDE SEQUENCE [LARGE SCALE GENOMIC DNA]</scope>
</reference>
<sequence>MTTRRPKLIVLDLDWTLWPFHVEMDVDPPFKKQSGKVVDRHGSEIKHFPEVPVLLEKLTSDGYEIAAASRTHEVEGAKQLLKLFGWDKYFSYKEIYPGCKKTHFNMLKEKSGYNYSEMLFFDDDYYLNIKDSVSIGVTSVLANCIEKDNIKIKAEK</sequence>
<organism evidence="1 2">
    <name type="scientific">Cloeon dipterum</name>
    <dbReference type="NCBI Taxonomy" id="197152"/>
    <lineage>
        <taxon>Eukaryota</taxon>
        <taxon>Metazoa</taxon>
        <taxon>Ecdysozoa</taxon>
        <taxon>Arthropoda</taxon>
        <taxon>Hexapoda</taxon>
        <taxon>Insecta</taxon>
        <taxon>Pterygota</taxon>
        <taxon>Palaeoptera</taxon>
        <taxon>Ephemeroptera</taxon>
        <taxon>Pisciforma</taxon>
        <taxon>Baetidae</taxon>
        <taxon>Cloeon</taxon>
    </lineage>
</organism>
<accession>A0A8S1CC98</accession>
<comment type="caution">
    <text evidence="1">The sequence shown here is derived from an EMBL/GenBank/DDBJ whole genome shotgun (WGS) entry which is preliminary data.</text>
</comment>
<dbReference type="GO" id="GO:0003993">
    <property type="term" value="F:acid phosphatase activity"/>
    <property type="evidence" value="ECO:0007669"/>
    <property type="project" value="TreeGrafter"/>
</dbReference>
<dbReference type="SFLD" id="SFLDG01129">
    <property type="entry name" value="C1.5:_HAD__Beta-PGM__Phosphata"/>
    <property type="match status" value="1"/>
</dbReference>
<evidence type="ECO:0000313" key="2">
    <source>
        <dbReference type="Proteomes" id="UP000494165"/>
    </source>
</evidence>
<dbReference type="Proteomes" id="UP000494165">
    <property type="component" value="Unassembled WGS sequence"/>
</dbReference>
<name>A0A8S1CC98_9INSE</name>
<dbReference type="AlphaFoldDB" id="A0A8S1CC98"/>
<dbReference type="SFLD" id="SFLDG01131">
    <property type="entry name" value="C1.5.2:_MDP_Like"/>
    <property type="match status" value="1"/>
</dbReference>
<dbReference type="NCBIfam" id="TIGR01681">
    <property type="entry name" value="HAD-SF-IIIC"/>
    <property type="match status" value="1"/>
</dbReference>
<gene>
    <name evidence="1" type="ORF">CLODIP_2_CD12496</name>
</gene>
<dbReference type="SUPFAM" id="SSF56784">
    <property type="entry name" value="HAD-like"/>
    <property type="match status" value="1"/>
</dbReference>
<protein>
    <recommendedName>
        <fullName evidence="3">Magnesium-dependent phosphatase-1</fullName>
    </recommendedName>
</protein>
<dbReference type="SFLD" id="SFLDS00003">
    <property type="entry name" value="Haloacid_Dehalogenase"/>
    <property type="match status" value="1"/>
</dbReference>
<evidence type="ECO:0000313" key="1">
    <source>
        <dbReference type="EMBL" id="CAB3364947.1"/>
    </source>
</evidence>
<dbReference type="PANTHER" id="PTHR17901:SF14">
    <property type="entry name" value="MAGNESIUM-DEPENDENT PHOSPHATASE 1"/>
    <property type="match status" value="1"/>
</dbReference>
<dbReference type="EMBL" id="CADEPI010000018">
    <property type="protein sequence ID" value="CAB3364947.1"/>
    <property type="molecule type" value="Genomic_DNA"/>
</dbReference>
<keyword evidence="2" id="KW-1185">Reference proteome</keyword>
<proteinExistence type="predicted"/>
<dbReference type="InterPro" id="IPR023214">
    <property type="entry name" value="HAD_sf"/>
</dbReference>
<dbReference type="Gene3D" id="3.40.50.1000">
    <property type="entry name" value="HAD superfamily/HAD-like"/>
    <property type="match status" value="1"/>
</dbReference>